<organism evidence="2 3">
    <name type="scientific">Apatococcus lobatus</name>
    <dbReference type="NCBI Taxonomy" id="904363"/>
    <lineage>
        <taxon>Eukaryota</taxon>
        <taxon>Viridiplantae</taxon>
        <taxon>Chlorophyta</taxon>
        <taxon>core chlorophytes</taxon>
        <taxon>Trebouxiophyceae</taxon>
        <taxon>Chlorellales</taxon>
        <taxon>Chlorellaceae</taxon>
        <taxon>Apatococcus</taxon>
    </lineage>
</organism>
<dbReference type="EMBL" id="JALJOS010000061">
    <property type="protein sequence ID" value="KAK9818521.1"/>
    <property type="molecule type" value="Genomic_DNA"/>
</dbReference>
<protein>
    <submittedName>
        <fullName evidence="2">Uncharacterized protein</fullName>
    </submittedName>
</protein>
<dbReference type="Proteomes" id="UP001438707">
    <property type="component" value="Unassembled WGS sequence"/>
</dbReference>
<dbReference type="AlphaFoldDB" id="A0AAW1QBQ3"/>
<evidence type="ECO:0000313" key="3">
    <source>
        <dbReference type="Proteomes" id="UP001438707"/>
    </source>
</evidence>
<feature type="region of interest" description="Disordered" evidence="1">
    <location>
        <begin position="1"/>
        <end position="59"/>
    </location>
</feature>
<comment type="caution">
    <text evidence="2">The sequence shown here is derived from an EMBL/GenBank/DDBJ whole genome shotgun (WGS) entry which is preliminary data.</text>
</comment>
<name>A0AAW1QBQ3_9CHLO</name>
<evidence type="ECO:0000256" key="1">
    <source>
        <dbReference type="SAM" id="MobiDB-lite"/>
    </source>
</evidence>
<keyword evidence="3" id="KW-1185">Reference proteome</keyword>
<gene>
    <name evidence="2" type="ORF">WJX74_008272</name>
</gene>
<proteinExistence type="predicted"/>
<reference evidence="2 3" key="1">
    <citation type="journal article" date="2024" name="Nat. Commun.">
        <title>Phylogenomics reveals the evolutionary origins of lichenization in chlorophyte algae.</title>
        <authorList>
            <person name="Puginier C."/>
            <person name="Libourel C."/>
            <person name="Otte J."/>
            <person name="Skaloud P."/>
            <person name="Haon M."/>
            <person name="Grisel S."/>
            <person name="Petersen M."/>
            <person name="Berrin J.G."/>
            <person name="Delaux P.M."/>
            <person name="Dal Grande F."/>
            <person name="Keller J."/>
        </authorList>
    </citation>
    <scope>NUCLEOTIDE SEQUENCE [LARGE SCALE GENOMIC DNA]</scope>
    <source>
        <strain evidence="2 3">SAG 2145</strain>
    </source>
</reference>
<evidence type="ECO:0000313" key="2">
    <source>
        <dbReference type="EMBL" id="KAK9818521.1"/>
    </source>
</evidence>
<accession>A0AAW1QBQ3</accession>
<sequence>MKSLSSVAIKASHADNTDEADNASVISEAVSTPDQALEPSKSHSPGQSNIPKARPGNGLLDVATTTNVVPIQDPLSQTDMQPITMLANVMEAQKQIILHPMAACLAELVKDAHHENPNHVAAQNKLGLPMEDAPKHGDNFMANVLADCINPGRQAPKLTSDDEINQRQAQALKSDTEMVDAA</sequence>